<evidence type="ECO:0000256" key="6">
    <source>
        <dbReference type="ARBA" id="ARBA00022847"/>
    </source>
</evidence>
<keyword evidence="6 9" id="KW-0769">Symport</keyword>
<feature type="transmembrane region" description="Helical" evidence="9">
    <location>
        <begin position="231"/>
        <end position="254"/>
    </location>
</feature>
<feature type="transmembrane region" description="Helical" evidence="9">
    <location>
        <begin position="56"/>
        <end position="86"/>
    </location>
</feature>
<dbReference type="AlphaFoldDB" id="A0A0M0LAK1"/>
<evidence type="ECO:0000256" key="3">
    <source>
        <dbReference type="ARBA" id="ARBA00022448"/>
    </source>
</evidence>
<feature type="transmembrane region" description="Helical" evidence="9">
    <location>
        <begin position="413"/>
        <end position="436"/>
    </location>
</feature>
<evidence type="ECO:0000256" key="9">
    <source>
        <dbReference type="RuleBase" id="RU363064"/>
    </source>
</evidence>
<dbReference type="EMBL" id="LILB01000008">
    <property type="protein sequence ID" value="KOO48064.1"/>
    <property type="molecule type" value="Genomic_DNA"/>
</dbReference>
<keyword evidence="8 9" id="KW-0472">Membrane</keyword>
<keyword evidence="4 9" id="KW-1003">Cell membrane</keyword>
<dbReference type="OrthoDB" id="9804874at2"/>
<accession>A0A0M0LAK1</accession>
<dbReference type="PRINTS" id="PR00175">
    <property type="entry name" value="NAALASMPORT"/>
</dbReference>
<evidence type="ECO:0000313" key="10">
    <source>
        <dbReference type="EMBL" id="KOO48064.1"/>
    </source>
</evidence>
<evidence type="ECO:0000256" key="7">
    <source>
        <dbReference type="ARBA" id="ARBA00022989"/>
    </source>
</evidence>
<evidence type="ECO:0000256" key="1">
    <source>
        <dbReference type="ARBA" id="ARBA00004651"/>
    </source>
</evidence>
<evidence type="ECO:0000256" key="4">
    <source>
        <dbReference type="ARBA" id="ARBA00022475"/>
    </source>
</evidence>
<reference evidence="11" key="1">
    <citation type="submission" date="2015-08" db="EMBL/GenBank/DDBJ databases">
        <title>Fjat-10028 dsm 16317.</title>
        <authorList>
            <person name="Liu B."/>
            <person name="Wang J."/>
            <person name="Zhu Y."/>
            <person name="Liu G."/>
            <person name="Chen Q."/>
            <person name="Chen Z."/>
            <person name="Lan J."/>
            <person name="Che J."/>
            <person name="Ge C."/>
            <person name="Shi H."/>
            <person name="Pan Z."/>
            <person name="Liu X."/>
        </authorList>
    </citation>
    <scope>NUCLEOTIDE SEQUENCE [LARGE SCALE GENOMIC DNA]</scope>
    <source>
        <strain evidence="11">DSM 16317</strain>
    </source>
</reference>
<evidence type="ECO:0000256" key="2">
    <source>
        <dbReference type="ARBA" id="ARBA00009261"/>
    </source>
</evidence>
<dbReference type="Pfam" id="PF01235">
    <property type="entry name" value="Na_Ala_symp"/>
    <property type="match status" value="1"/>
</dbReference>
<feature type="transmembrane region" description="Helical" evidence="9">
    <location>
        <begin position="12"/>
        <end position="35"/>
    </location>
</feature>
<dbReference type="NCBIfam" id="TIGR00835">
    <property type="entry name" value="agcS"/>
    <property type="match status" value="1"/>
</dbReference>
<gene>
    <name evidence="10" type="ORF">AMD00_20935</name>
</gene>
<comment type="similarity">
    <text evidence="2 9">Belongs to the alanine or glycine:cation symporter (AGCS) (TC 2.A.25) family.</text>
</comment>
<keyword evidence="11" id="KW-1185">Reference proteome</keyword>
<sequence length="517" mass="55683">METIVTWLVDQVWSTGLVVFALGAGLFFTLMTKFVQFRYFKEMIMLLFEGKNSDHGISSFQAFCLALSGRVGIGNIAGVATAIAFGGPGAVFWMWVMALLGGASAFIESTLAQVYKSKIGTQYRGGTPYFIEKGLKIKWFAILVAIVVTISYGILLPGVQSNSIASGFENVFGINKSISGIIIVALLAVIIFGGVKRIATVADKAVPFMAIGYVAVTLIVLFANFSEIPAMFSLIISSAFGAHEAFGGIVGAAISWGVRRAVFSNVAGVGEATYSSAAAEVSHPAKQGLVQAFSVYIDTIVVCTATAFMILISGMYSVTPEGKAPIVDNMKGIDAGPIYTQSAVEAVLPGFGGIFISIAIFFFAFTTLMAYYYIAETTLVYLDKHTKFRWLNFVLKIGLLGMVYIGSVESVSFIWALGDLGIGSMAWLNLAAILLLSKPALKVLKDYDSQKKAGLDPIFDPRKVGIENADFWIDKCDEMNSKNKLTAILDPKEAVIEHANSLINKEDKVTRKTPLNK</sequence>
<dbReference type="RefSeq" id="WP_053418934.1">
    <property type="nucleotide sequence ID" value="NZ_LILB01000008.1"/>
</dbReference>
<protein>
    <submittedName>
        <fullName evidence="10">Sodium:alanine symporter</fullName>
    </submittedName>
</protein>
<dbReference type="GeneID" id="301138566"/>
<dbReference type="Gene3D" id="1.20.1740.10">
    <property type="entry name" value="Amino acid/polyamine transporter I"/>
    <property type="match status" value="1"/>
</dbReference>
<dbReference type="Proteomes" id="UP000036867">
    <property type="component" value="Unassembled WGS sequence"/>
</dbReference>
<keyword evidence="7 9" id="KW-1133">Transmembrane helix</keyword>
<proteinExistence type="inferred from homology"/>
<dbReference type="PATRIC" id="fig|263475.3.peg.3041"/>
<dbReference type="GO" id="GO:0005886">
    <property type="term" value="C:plasma membrane"/>
    <property type="evidence" value="ECO:0007669"/>
    <property type="project" value="UniProtKB-SubCell"/>
</dbReference>
<keyword evidence="3 9" id="KW-0813">Transport</keyword>
<feature type="transmembrane region" description="Helical" evidence="9">
    <location>
        <begin position="390"/>
        <end position="407"/>
    </location>
</feature>
<evidence type="ECO:0000256" key="8">
    <source>
        <dbReference type="ARBA" id="ARBA00023136"/>
    </source>
</evidence>
<comment type="caution">
    <text evidence="10">The sequence shown here is derived from an EMBL/GenBank/DDBJ whole genome shotgun (WGS) entry which is preliminary data.</text>
</comment>
<feature type="transmembrane region" description="Helical" evidence="9">
    <location>
        <begin position="171"/>
        <end position="193"/>
    </location>
</feature>
<dbReference type="InterPro" id="IPR001463">
    <property type="entry name" value="Na/Ala_symport"/>
</dbReference>
<organism evidence="10 11">
    <name type="scientific">Viridibacillus arvi</name>
    <dbReference type="NCBI Taxonomy" id="263475"/>
    <lineage>
        <taxon>Bacteria</taxon>
        <taxon>Bacillati</taxon>
        <taxon>Bacillota</taxon>
        <taxon>Bacilli</taxon>
        <taxon>Bacillales</taxon>
        <taxon>Caryophanaceae</taxon>
        <taxon>Viridibacillus</taxon>
    </lineage>
</organism>
<dbReference type="PROSITE" id="PS00873">
    <property type="entry name" value="NA_ALANINE_SYMP"/>
    <property type="match status" value="1"/>
</dbReference>
<feature type="transmembrane region" description="Helical" evidence="9">
    <location>
        <begin position="139"/>
        <end position="159"/>
    </location>
</feature>
<feature type="transmembrane region" description="Helical" evidence="9">
    <location>
        <begin position="92"/>
        <end position="115"/>
    </location>
</feature>
<keyword evidence="5 9" id="KW-0812">Transmembrane</keyword>
<dbReference type="GO" id="GO:0005283">
    <property type="term" value="F:amino acid:sodium symporter activity"/>
    <property type="evidence" value="ECO:0007669"/>
    <property type="project" value="InterPro"/>
</dbReference>
<comment type="subcellular location">
    <subcellularLocation>
        <location evidence="1 9">Cell membrane</location>
        <topology evidence="1 9">Multi-pass membrane protein</topology>
    </subcellularLocation>
</comment>
<evidence type="ECO:0000313" key="11">
    <source>
        <dbReference type="Proteomes" id="UP000036867"/>
    </source>
</evidence>
<dbReference type="PANTHER" id="PTHR30330">
    <property type="entry name" value="AGSS FAMILY TRANSPORTER, SODIUM-ALANINE"/>
    <property type="match status" value="1"/>
</dbReference>
<dbReference type="PANTHER" id="PTHR30330:SF7">
    <property type="entry name" value="SODIUM_PROTON-DEPENDENT ALANINE CARRIER PROTEIN YRBD-RELATED"/>
    <property type="match status" value="1"/>
</dbReference>
<feature type="transmembrane region" description="Helical" evidence="9">
    <location>
        <begin position="205"/>
        <end position="225"/>
    </location>
</feature>
<feature type="transmembrane region" description="Helical" evidence="9">
    <location>
        <begin position="351"/>
        <end position="374"/>
    </location>
</feature>
<dbReference type="STRING" id="263475.AMD00_20935"/>
<evidence type="ECO:0000256" key="5">
    <source>
        <dbReference type="ARBA" id="ARBA00022692"/>
    </source>
</evidence>
<feature type="transmembrane region" description="Helical" evidence="9">
    <location>
        <begin position="295"/>
        <end position="316"/>
    </location>
</feature>
<name>A0A0M0LAK1_9BACL</name>
<dbReference type="FunFam" id="1.20.1740.10:FF:000004">
    <property type="entry name" value="Sodium:alanine symporter family protein"/>
    <property type="match status" value="1"/>
</dbReference>